<name>A0A127FAR3_STEDE</name>
<sequence>MAGSVDKGMSDTLMQFPCDFPLKVMGRHCDDFRSLVLGIVQKHAGPVDPACIEERPSKDGNYLSVTCTFSAQSRAQLDGLYMELTSCERIMIVL</sequence>
<dbReference type="STRING" id="465721.ACG33_06345"/>
<gene>
    <name evidence="3" type="ORF">ACG33_06345</name>
</gene>
<evidence type="ECO:0000313" key="4">
    <source>
        <dbReference type="Proteomes" id="UP000070250"/>
    </source>
</evidence>
<reference evidence="3 4" key="1">
    <citation type="submission" date="2015-06" db="EMBL/GenBank/DDBJ databases">
        <title>A Comprehensive Approach to Explore the Metabolic and Phylogenetic Diversity of Bacterial Steroid Degradation in the Environment: Testosterone as an Example.</title>
        <authorList>
            <person name="Yang F.-C."/>
            <person name="Chen Y.-L."/>
            <person name="Yu C.-P."/>
            <person name="Tang S.-L."/>
            <person name="Wang P.-H."/>
            <person name="Ismail W."/>
            <person name="Wang C.-H."/>
            <person name="Yang C.-Y."/>
            <person name="Chiang Y.-R."/>
        </authorList>
    </citation>
    <scope>NUCLEOTIDE SEQUENCE [LARGE SCALE GENOMIC DNA]</scope>
    <source>
        <strain evidence="3 4">DSM 18526</strain>
    </source>
</reference>
<organism evidence="3 4">
    <name type="scientific">Steroidobacter denitrificans</name>
    <dbReference type="NCBI Taxonomy" id="465721"/>
    <lineage>
        <taxon>Bacteria</taxon>
        <taxon>Pseudomonadati</taxon>
        <taxon>Pseudomonadota</taxon>
        <taxon>Gammaproteobacteria</taxon>
        <taxon>Steroidobacterales</taxon>
        <taxon>Steroidobacteraceae</taxon>
        <taxon>Steroidobacter</taxon>
    </lineage>
</organism>
<dbReference type="PANTHER" id="PTHR38036">
    <property type="entry name" value="UPF0250 PROTEIN YBED"/>
    <property type="match status" value="1"/>
</dbReference>
<keyword evidence="4" id="KW-1185">Reference proteome</keyword>
<dbReference type="GO" id="GO:0005829">
    <property type="term" value="C:cytosol"/>
    <property type="evidence" value="ECO:0007669"/>
    <property type="project" value="TreeGrafter"/>
</dbReference>
<comment type="similarity">
    <text evidence="1 2">Belongs to the UPF0250 family.</text>
</comment>
<dbReference type="Proteomes" id="UP000070250">
    <property type="component" value="Chromosome"/>
</dbReference>
<dbReference type="InterPro" id="IPR007454">
    <property type="entry name" value="UPF0250_YbeD-like"/>
</dbReference>
<dbReference type="Gene3D" id="3.30.70.260">
    <property type="match status" value="1"/>
</dbReference>
<dbReference type="HAMAP" id="MF_00659">
    <property type="entry name" value="UPF0250"/>
    <property type="match status" value="1"/>
</dbReference>
<dbReference type="SUPFAM" id="SSF117991">
    <property type="entry name" value="YbeD/HP0495-like"/>
    <property type="match status" value="1"/>
</dbReference>
<dbReference type="Pfam" id="PF04359">
    <property type="entry name" value="DUF493"/>
    <property type="match status" value="1"/>
</dbReference>
<dbReference type="KEGG" id="sdf:ACG33_06345"/>
<dbReference type="EMBL" id="CP011971">
    <property type="protein sequence ID" value="AMN46721.1"/>
    <property type="molecule type" value="Genomic_DNA"/>
</dbReference>
<accession>A0A127FAR3</accession>
<dbReference type="PANTHER" id="PTHR38036:SF1">
    <property type="entry name" value="UPF0250 PROTEIN YBED"/>
    <property type="match status" value="1"/>
</dbReference>
<dbReference type="AlphaFoldDB" id="A0A127FAR3"/>
<evidence type="ECO:0000256" key="2">
    <source>
        <dbReference type="HAMAP-Rule" id="MF_00659"/>
    </source>
</evidence>
<evidence type="ECO:0000256" key="1">
    <source>
        <dbReference type="ARBA" id="ARBA00008460"/>
    </source>
</evidence>
<dbReference type="InterPro" id="IPR027471">
    <property type="entry name" value="YbeD-like_sf"/>
</dbReference>
<protein>
    <recommendedName>
        <fullName evidence="2">UPF0250 protein ACG33_06345</fullName>
    </recommendedName>
</protein>
<proteinExistence type="inferred from homology"/>
<evidence type="ECO:0000313" key="3">
    <source>
        <dbReference type="EMBL" id="AMN46721.1"/>
    </source>
</evidence>